<keyword evidence="6" id="KW-1185">Reference proteome</keyword>
<dbReference type="EMBL" id="JABSTR010000007">
    <property type="protein sequence ID" value="KAH9376017.1"/>
    <property type="molecule type" value="Genomic_DNA"/>
</dbReference>
<dbReference type="InterPro" id="IPR024079">
    <property type="entry name" value="MetalloPept_cat_dom_sf"/>
</dbReference>
<accession>A0A9J6GM33</accession>
<keyword evidence="3" id="KW-0812">Transmembrane</keyword>
<dbReference type="Gene3D" id="1.10.1380.10">
    <property type="entry name" value="Neutral endopeptidase , domain2"/>
    <property type="match status" value="1"/>
</dbReference>
<dbReference type="SUPFAM" id="SSF55486">
    <property type="entry name" value="Metalloproteases ('zincins'), catalytic domain"/>
    <property type="match status" value="1"/>
</dbReference>
<dbReference type="PANTHER" id="PTHR11733:SF241">
    <property type="entry name" value="GH26575P-RELATED"/>
    <property type="match status" value="1"/>
</dbReference>
<feature type="compositionally biased region" description="Basic and acidic residues" evidence="2">
    <location>
        <begin position="1"/>
        <end position="22"/>
    </location>
</feature>
<dbReference type="Proteomes" id="UP000821853">
    <property type="component" value="Chromosome 5"/>
</dbReference>
<dbReference type="PANTHER" id="PTHR11733">
    <property type="entry name" value="ZINC METALLOPROTEASE FAMILY M13 NEPRILYSIN-RELATED"/>
    <property type="match status" value="1"/>
</dbReference>
<evidence type="ECO:0000313" key="6">
    <source>
        <dbReference type="Proteomes" id="UP000821853"/>
    </source>
</evidence>
<dbReference type="OMA" id="SACVESQ"/>
<proteinExistence type="inferred from homology"/>
<dbReference type="GO" id="GO:0016485">
    <property type="term" value="P:protein processing"/>
    <property type="evidence" value="ECO:0007669"/>
    <property type="project" value="TreeGrafter"/>
</dbReference>
<dbReference type="Pfam" id="PF05649">
    <property type="entry name" value="Peptidase_M13_N"/>
    <property type="match status" value="1"/>
</dbReference>
<dbReference type="PROSITE" id="PS51885">
    <property type="entry name" value="NEPRILYSIN"/>
    <property type="match status" value="1"/>
</dbReference>
<dbReference type="GO" id="GO:0004222">
    <property type="term" value="F:metalloendopeptidase activity"/>
    <property type="evidence" value="ECO:0007669"/>
    <property type="project" value="InterPro"/>
</dbReference>
<protein>
    <recommendedName>
        <fullName evidence="4">Peptidase M13 N-terminal domain-containing protein</fullName>
    </recommendedName>
</protein>
<comment type="caution">
    <text evidence="5">The sequence shown here is derived from an EMBL/GenBank/DDBJ whole genome shotgun (WGS) entry which is preliminary data.</text>
</comment>
<dbReference type="AlphaFoldDB" id="A0A9J6GM33"/>
<evidence type="ECO:0000256" key="3">
    <source>
        <dbReference type="SAM" id="Phobius"/>
    </source>
</evidence>
<sequence>MSSPAGRDEPRVANDERRREPATDGPAAARNNADTVPPPALVLVSIAGCSVFIGATVLFFTGREAMGALYEGTGADSTSQGLHTMRSSFRYRVANKARQRYEEDWCRSQLCRWNRDYIVRALDERKDPCDDFYAHACDATRWFRMGNASTRPFAELSTAQLMTDVERFFRFYVQLKGEPAGGPGENFLSRMMWVYGACAKETNVTRNVSEELAVVLEVLGINGEVPVRQVHRGGLASLVAAADRYLRLHPLFQVHVARPSGMRMTGGFEIVLSAPATLYRRFMTNLVESTDSLYADFVARTLDLHSPGKTRSAARKTVQLEKRLESFMLASEEELMMPPREKPTSLEDLFLADNWDWTTYFNEVIVSANGNIGNHTRVTVNDPIFFRNLGHVMRGTWDVVIANYIVFKTVVVLAPVLGEEAEFLLEFGHDDDVPDISVRKAACLVLLERLFKYGVGIVAKLTLGKEFATTPRNHMDRQLTHLFNASRHLITGLVESGNSWVNALDRKTASRKLHAMRFEFGAQSNLVDYELYRQALFQPNVTLTSSAQTLADGGDGNGFWDERRLPRIVFSLYVTASAAYWDAWGNAKVPAYDNRYRLTAFRAGYELLHVSNVLVVPQATVAFLNPLSNVLHPVLYGVVAADVVRGVLEVLTRSGSSVDEESRHRAWWSVGTIEAYENASACVESQHQTALVEGSSMRSLEMDFLDNAVAYPLFRLYRDAFGDAICWPQREWASWCGNYRRSNDGPDVLLQLCGSPLRLQGRRTLEAAAKIPRDASPMAC</sequence>
<comment type="similarity">
    <text evidence="1">Belongs to the peptidase M13 family.</text>
</comment>
<name>A0A9J6GM33_HAELO</name>
<evidence type="ECO:0000259" key="4">
    <source>
        <dbReference type="Pfam" id="PF05649"/>
    </source>
</evidence>
<keyword evidence="3" id="KW-1133">Transmembrane helix</keyword>
<keyword evidence="3" id="KW-0472">Membrane</keyword>
<feature type="region of interest" description="Disordered" evidence="2">
    <location>
        <begin position="1"/>
        <end position="34"/>
    </location>
</feature>
<organism evidence="5 6">
    <name type="scientific">Haemaphysalis longicornis</name>
    <name type="common">Bush tick</name>
    <dbReference type="NCBI Taxonomy" id="44386"/>
    <lineage>
        <taxon>Eukaryota</taxon>
        <taxon>Metazoa</taxon>
        <taxon>Ecdysozoa</taxon>
        <taxon>Arthropoda</taxon>
        <taxon>Chelicerata</taxon>
        <taxon>Arachnida</taxon>
        <taxon>Acari</taxon>
        <taxon>Parasitiformes</taxon>
        <taxon>Ixodida</taxon>
        <taxon>Ixodoidea</taxon>
        <taxon>Ixodidae</taxon>
        <taxon>Haemaphysalinae</taxon>
        <taxon>Haemaphysalis</taxon>
    </lineage>
</organism>
<dbReference type="InterPro" id="IPR042089">
    <property type="entry name" value="Peptidase_M13_dom_2"/>
</dbReference>
<evidence type="ECO:0000313" key="5">
    <source>
        <dbReference type="EMBL" id="KAH9376017.1"/>
    </source>
</evidence>
<feature type="transmembrane region" description="Helical" evidence="3">
    <location>
        <begin position="40"/>
        <end position="60"/>
    </location>
</feature>
<dbReference type="OrthoDB" id="6481042at2759"/>
<dbReference type="VEuPathDB" id="VectorBase:HLOH_057401"/>
<gene>
    <name evidence="5" type="ORF">HPB48_005677</name>
</gene>
<dbReference type="InterPro" id="IPR008753">
    <property type="entry name" value="Peptidase_M13_N"/>
</dbReference>
<dbReference type="InterPro" id="IPR000718">
    <property type="entry name" value="Peptidase_M13"/>
</dbReference>
<dbReference type="Gene3D" id="3.40.390.10">
    <property type="entry name" value="Collagenase (Catalytic Domain)"/>
    <property type="match status" value="1"/>
</dbReference>
<evidence type="ECO:0000256" key="1">
    <source>
        <dbReference type="ARBA" id="ARBA00007357"/>
    </source>
</evidence>
<evidence type="ECO:0000256" key="2">
    <source>
        <dbReference type="SAM" id="MobiDB-lite"/>
    </source>
</evidence>
<dbReference type="GO" id="GO:0005886">
    <property type="term" value="C:plasma membrane"/>
    <property type="evidence" value="ECO:0007669"/>
    <property type="project" value="TreeGrafter"/>
</dbReference>
<reference evidence="5 6" key="1">
    <citation type="journal article" date="2020" name="Cell">
        <title>Large-Scale Comparative Analyses of Tick Genomes Elucidate Their Genetic Diversity and Vector Capacities.</title>
        <authorList>
            <consortium name="Tick Genome and Microbiome Consortium (TIGMIC)"/>
            <person name="Jia N."/>
            <person name="Wang J."/>
            <person name="Shi W."/>
            <person name="Du L."/>
            <person name="Sun Y."/>
            <person name="Zhan W."/>
            <person name="Jiang J.F."/>
            <person name="Wang Q."/>
            <person name="Zhang B."/>
            <person name="Ji P."/>
            <person name="Bell-Sakyi L."/>
            <person name="Cui X.M."/>
            <person name="Yuan T.T."/>
            <person name="Jiang B.G."/>
            <person name="Yang W.F."/>
            <person name="Lam T.T."/>
            <person name="Chang Q.C."/>
            <person name="Ding S.J."/>
            <person name="Wang X.J."/>
            <person name="Zhu J.G."/>
            <person name="Ruan X.D."/>
            <person name="Zhao L."/>
            <person name="Wei J.T."/>
            <person name="Ye R.Z."/>
            <person name="Que T.C."/>
            <person name="Du C.H."/>
            <person name="Zhou Y.H."/>
            <person name="Cheng J.X."/>
            <person name="Dai P.F."/>
            <person name="Guo W.B."/>
            <person name="Han X.H."/>
            <person name="Huang E.J."/>
            <person name="Li L.F."/>
            <person name="Wei W."/>
            <person name="Gao Y.C."/>
            <person name="Liu J.Z."/>
            <person name="Shao H.Z."/>
            <person name="Wang X."/>
            <person name="Wang C.C."/>
            <person name="Yang T.C."/>
            <person name="Huo Q.B."/>
            <person name="Li W."/>
            <person name="Chen H.Y."/>
            <person name="Chen S.E."/>
            <person name="Zhou L.G."/>
            <person name="Ni X.B."/>
            <person name="Tian J.H."/>
            <person name="Sheng Y."/>
            <person name="Liu T."/>
            <person name="Pan Y.S."/>
            <person name="Xia L.Y."/>
            <person name="Li J."/>
            <person name="Zhao F."/>
            <person name="Cao W.C."/>
        </authorList>
    </citation>
    <scope>NUCLEOTIDE SEQUENCE [LARGE SCALE GENOMIC DNA]</scope>
    <source>
        <strain evidence="5">HaeL-2018</strain>
    </source>
</reference>
<feature type="domain" description="Peptidase M13 N-terminal" evidence="4">
    <location>
        <begin position="128"/>
        <end position="521"/>
    </location>
</feature>